<dbReference type="EMBL" id="JAIWYP010000004">
    <property type="protein sequence ID" value="KAH3833877.1"/>
    <property type="molecule type" value="Genomic_DNA"/>
</dbReference>
<accession>A0A9D4K6P5</accession>
<evidence type="ECO:0000313" key="1">
    <source>
        <dbReference type="EMBL" id="KAH3833877.1"/>
    </source>
</evidence>
<proteinExistence type="predicted"/>
<reference evidence="1" key="2">
    <citation type="submission" date="2020-11" db="EMBL/GenBank/DDBJ databases">
        <authorList>
            <person name="McCartney M.A."/>
            <person name="Auch B."/>
            <person name="Kono T."/>
            <person name="Mallez S."/>
            <person name="Becker A."/>
            <person name="Gohl D.M."/>
            <person name="Silverstein K.A.T."/>
            <person name="Koren S."/>
            <person name="Bechman K.B."/>
            <person name="Herman A."/>
            <person name="Abrahante J.E."/>
            <person name="Garbe J."/>
        </authorList>
    </citation>
    <scope>NUCLEOTIDE SEQUENCE</scope>
    <source>
        <strain evidence="1">Duluth1</strain>
        <tissue evidence="1">Whole animal</tissue>
    </source>
</reference>
<dbReference type="AlphaFoldDB" id="A0A9D4K6P5"/>
<keyword evidence="2" id="KW-1185">Reference proteome</keyword>
<organism evidence="1 2">
    <name type="scientific">Dreissena polymorpha</name>
    <name type="common">Zebra mussel</name>
    <name type="synonym">Mytilus polymorpha</name>
    <dbReference type="NCBI Taxonomy" id="45954"/>
    <lineage>
        <taxon>Eukaryota</taxon>
        <taxon>Metazoa</taxon>
        <taxon>Spiralia</taxon>
        <taxon>Lophotrochozoa</taxon>
        <taxon>Mollusca</taxon>
        <taxon>Bivalvia</taxon>
        <taxon>Autobranchia</taxon>
        <taxon>Heteroconchia</taxon>
        <taxon>Euheterodonta</taxon>
        <taxon>Imparidentia</taxon>
        <taxon>Neoheterodontei</taxon>
        <taxon>Myida</taxon>
        <taxon>Dreissenoidea</taxon>
        <taxon>Dreissenidae</taxon>
        <taxon>Dreissena</taxon>
    </lineage>
</organism>
<evidence type="ECO:0000313" key="2">
    <source>
        <dbReference type="Proteomes" id="UP000828390"/>
    </source>
</evidence>
<dbReference type="Proteomes" id="UP000828390">
    <property type="component" value="Unassembled WGS sequence"/>
</dbReference>
<reference evidence="1" key="1">
    <citation type="journal article" date="2019" name="bioRxiv">
        <title>The Genome of the Zebra Mussel, Dreissena polymorpha: A Resource for Invasive Species Research.</title>
        <authorList>
            <person name="McCartney M.A."/>
            <person name="Auch B."/>
            <person name="Kono T."/>
            <person name="Mallez S."/>
            <person name="Zhang Y."/>
            <person name="Obille A."/>
            <person name="Becker A."/>
            <person name="Abrahante J.E."/>
            <person name="Garbe J."/>
            <person name="Badalamenti J.P."/>
            <person name="Herman A."/>
            <person name="Mangelson H."/>
            <person name="Liachko I."/>
            <person name="Sullivan S."/>
            <person name="Sone E.D."/>
            <person name="Koren S."/>
            <person name="Silverstein K.A.T."/>
            <person name="Beckman K.B."/>
            <person name="Gohl D.M."/>
        </authorList>
    </citation>
    <scope>NUCLEOTIDE SEQUENCE</scope>
    <source>
        <strain evidence="1">Duluth1</strain>
        <tissue evidence="1">Whole animal</tissue>
    </source>
</reference>
<protein>
    <submittedName>
        <fullName evidence="1">Uncharacterized protein</fullName>
    </submittedName>
</protein>
<gene>
    <name evidence="1" type="ORF">DPMN_107193</name>
</gene>
<comment type="caution">
    <text evidence="1">The sequence shown here is derived from an EMBL/GenBank/DDBJ whole genome shotgun (WGS) entry which is preliminary data.</text>
</comment>
<name>A0A9D4K6P5_DREPO</name>
<sequence>MCYGTLRYNAIRKTTCIFAKCILSLVETDLKLKRKNSSQGHEIPKTQPRGMLAVKDFWEFTQDIKSKRQELIQQFKACDHFIILRNSCFNPPSLKV</sequence>